<dbReference type="InterPro" id="IPR050432">
    <property type="entry name" value="FAD-linked_Oxidoreductases_BP"/>
</dbReference>
<dbReference type="GO" id="GO:0071949">
    <property type="term" value="F:FAD binding"/>
    <property type="evidence" value="ECO:0007669"/>
    <property type="project" value="InterPro"/>
</dbReference>
<dbReference type="GO" id="GO:0016491">
    <property type="term" value="F:oxidoreductase activity"/>
    <property type="evidence" value="ECO:0007669"/>
    <property type="project" value="UniProtKB-KW"/>
</dbReference>
<dbReference type="Proteomes" id="UP000193144">
    <property type="component" value="Unassembled WGS sequence"/>
</dbReference>
<gene>
    <name evidence="5" type="ORF">BCR34DRAFT_594304</name>
</gene>
<dbReference type="EMBL" id="MCFA01000296">
    <property type="protein sequence ID" value="ORX94884.1"/>
    <property type="molecule type" value="Genomic_DNA"/>
</dbReference>
<dbReference type="PANTHER" id="PTHR13878">
    <property type="entry name" value="GULONOLACTONE OXIDASE"/>
    <property type="match status" value="1"/>
</dbReference>
<name>A0A1Y1YB90_9PLEO</name>
<dbReference type="AlphaFoldDB" id="A0A1Y1YB90"/>
<evidence type="ECO:0000256" key="1">
    <source>
        <dbReference type="ARBA" id="ARBA00005466"/>
    </source>
</evidence>
<reference evidence="5 6" key="1">
    <citation type="submission" date="2016-07" db="EMBL/GenBank/DDBJ databases">
        <title>Pervasive Adenine N6-methylation of Active Genes in Fungi.</title>
        <authorList>
            <consortium name="DOE Joint Genome Institute"/>
            <person name="Mondo S.J."/>
            <person name="Dannebaum R.O."/>
            <person name="Kuo R.C."/>
            <person name="Labutti K."/>
            <person name="Haridas S."/>
            <person name="Kuo A."/>
            <person name="Salamov A."/>
            <person name="Ahrendt S.R."/>
            <person name="Lipzen A."/>
            <person name="Sullivan W."/>
            <person name="Andreopoulos W.B."/>
            <person name="Clum A."/>
            <person name="Lindquist E."/>
            <person name="Daum C."/>
            <person name="Ramamoorthy G.K."/>
            <person name="Gryganskyi A."/>
            <person name="Culley D."/>
            <person name="Magnuson J.K."/>
            <person name="James T.Y."/>
            <person name="O'Malley M.A."/>
            <person name="Stajich J.E."/>
            <person name="Spatafora J.W."/>
            <person name="Visel A."/>
            <person name="Grigoriev I.V."/>
        </authorList>
    </citation>
    <scope>NUCLEOTIDE SEQUENCE [LARGE SCALE GENOMIC DNA]</scope>
    <source>
        <strain evidence="5 6">CBS 115471</strain>
    </source>
</reference>
<proteinExistence type="inferred from homology"/>
<organism evidence="5 6">
    <name type="scientific">Clohesyomyces aquaticus</name>
    <dbReference type="NCBI Taxonomy" id="1231657"/>
    <lineage>
        <taxon>Eukaryota</taxon>
        <taxon>Fungi</taxon>
        <taxon>Dikarya</taxon>
        <taxon>Ascomycota</taxon>
        <taxon>Pezizomycotina</taxon>
        <taxon>Dothideomycetes</taxon>
        <taxon>Pleosporomycetidae</taxon>
        <taxon>Pleosporales</taxon>
        <taxon>Lindgomycetaceae</taxon>
        <taxon>Clohesyomyces</taxon>
    </lineage>
</organism>
<dbReference type="InterPro" id="IPR016166">
    <property type="entry name" value="FAD-bd_PCMH"/>
</dbReference>
<dbReference type="InterPro" id="IPR016169">
    <property type="entry name" value="FAD-bd_PCMH_sub2"/>
</dbReference>
<dbReference type="InterPro" id="IPR012951">
    <property type="entry name" value="BBE"/>
</dbReference>
<dbReference type="Pfam" id="PF01565">
    <property type="entry name" value="FAD_binding_4"/>
    <property type="match status" value="1"/>
</dbReference>
<keyword evidence="2" id="KW-0560">Oxidoreductase</keyword>
<feature type="signal peptide" evidence="3">
    <location>
        <begin position="1"/>
        <end position="19"/>
    </location>
</feature>
<dbReference type="Pfam" id="PF08031">
    <property type="entry name" value="BBE"/>
    <property type="match status" value="1"/>
</dbReference>
<keyword evidence="6" id="KW-1185">Reference proteome</keyword>
<dbReference type="PROSITE" id="PS51387">
    <property type="entry name" value="FAD_PCMH"/>
    <property type="match status" value="1"/>
</dbReference>
<dbReference type="STRING" id="1231657.A0A1Y1YB90"/>
<comment type="caution">
    <text evidence="5">The sequence shown here is derived from an EMBL/GenBank/DDBJ whole genome shotgun (WGS) entry which is preliminary data.</text>
</comment>
<evidence type="ECO:0000256" key="2">
    <source>
        <dbReference type="ARBA" id="ARBA00023002"/>
    </source>
</evidence>
<protein>
    <recommendedName>
        <fullName evidence="4">FAD-binding PCMH-type domain-containing protein</fullName>
    </recommendedName>
</protein>
<dbReference type="OrthoDB" id="9983560at2759"/>
<sequence length="600" mass="65164">MRFINAFVAYLTTAAFVVAAPHRDCKCTPDEPCWPRPDEWKSLNSTLGGRLIRSVPPASVCYKNQPNYNEAQCEFVRSQWYNSIWHAENPISIDYPVWANNSCNPIFPNGTSVNGAPDAGKNGCSIGNYPVYVVNATTAEHVSAAFKWAGKKNVRVVIKSTGHSFPGRSTGYGSLSIWTHNFRGIEYLPSFKPTSCPINGTLMAARVAAGTTGIEALAALAPRKAIVVTGNNAGVGIVGWLTGGGHGPLSSTYGMGADNLLEATIVTPDGKALVANPCKNTDVFFAIRGGGGGTFGVVTEVVIKAYPSPKSTIHTFLIGAINPATTKEWWDLVGYLHVEMARLKEGGMQGYYSLAAPPGAPTLYMSWGFYAYDKPDGAVEKLVKPITDYVDQRAAYFIYQSQIKTAPTYWDLYGPTGGQEAVAKASSAYGSRLMTAESLSNPNVTAKVLGEIDTSANNTYPYGIYTSPVLLGNMAAAASPPSYYPDVISMQPAWRRSLLHLIIAQGWNETLSPSPEAIKGVYEDTTKRTEPLRKLSPDTGAYFNEADSYEPDWQNAFWGPNYKKLRKIKENLDPKGTLWCRRCVGSENWVEQQNGGLCRA</sequence>
<dbReference type="Gene3D" id="3.30.465.10">
    <property type="match status" value="2"/>
</dbReference>
<evidence type="ECO:0000256" key="3">
    <source>
        <dbReference type="SAM" id="SignalP"/>
    </source>
</evidence>
<evidence type="ECO:0000313" key="5">
    <source>
        <dbReference type="EMBL" id="ORX94884.1"/>
    </source>
</evidence>
<comment type="similarity">
    <text evidence="1">Belongs to the oxygen-dependent FAD-linked oxidoreductase family.</text>
</comment>
<dbReference type="InterPro" id="IPR036318">
    <property type="entry name" value="FAD-bd_PCMH-like_sf"/>
</dbReference>
<feature type="chain" id="PRO_5012056224" description="FAD-binding PCMH-type domain-containing protein" evidence="3">
    <location>
        <begin position="20"/>
        <end position="600"/>
    </location>
</feature>
<keyword evidence="3" id="KW-0732">Signal</keyword>
<dbReference type="PANTHER" id="PTHR13878:SF91">
    <property type="entry name" value="FAD BINDING DOMAIN PROTEIN (AFU_ORTHOLOGUE AFUA_6G12070)-RELATED"/>
    <property type="match status" value="1"/>
</dbReference>
<accession>A0A1Y1YB90</accession>
<evidence type="ECO:0000259" key="4">
    <source>
        <dbReference type="PROSITE" id="PS51387"/>
    </source>
</evidence>
<dbReference type="InterPro" id="IPR006094">
    <property type="entry name" value="Oxid_FAD_bind_N"/>
</dbReference>
<dbReference type="SUPFAM" id="SSF56176">
    <property type="entry name" value="FAD-binding/transporter-associated domain-like"/>
    <property type="match status" value="1"/>
</dbReference>
<feature type="domain" description="FAD-binding PCMH-type" evidence="4">
    <location>
        <begin position="126"/>
        <end position="308"/>
    </location>
</feature>
<evidence type="ECO:0000313" key="6">
    <source>
        <dbReference type="Proteomes" id="UP000193144"/>
    </source>
</evidence>